<accession>A0ABS4GT17</accession>
<organism evidence="2 3">
    <name type="scientific">Ammoniphilus resinae</name>
    <dbReference type="NCBI Taxonomy" id="861532"/>
    <lineage>
        <taxon>Bacteria</taxon>
        <taxon>Bacillati</taxon>
        <taxon>Bacillota</taxon>
        <taxon>Bacilli</taxon>
        <taxon>Bacillales</taxon>
        <taxon>Paenibacillaceae</taxon>
        <taxon>Aneurinibacillus group</taxon>
        <taxon>Ammoniphilus</taxon>
    </lineage>
</organism>
<proteinExistence type="predicted"/>
<dbReference type="EMBL" id="JAGGKT010000011">
    <property type="protein sequence ID" value="MBP1933418.1"/>
    <property type="molecule type" value="Genomic_DNA"/>
</dbReference>
<sequence length="269" mass="31165">MDKKWYRLFLISFLNLAILGLLTAVIAQAEGKSSQPSLVKLDRLSMDMVTLAKEGNLKFAKEKIDDITQLFIQMDLEKNLSIKDRQLLGDTLTQGKKMLSAEDSNPKEVMWHVYRIRMMVDALTHPNEPIWKGFHPLYAEQINKMMLLSARKDRVDLVKTIQEHTHLYQILRPAFAFSHPAKQLDQMDMLYNSILQETRSKTPEWQKVGESLGELRLQADQMFLGRDVSTFSRYMSSNSPIAMISMMGMILITVLSYVAWRMYRGLEVR</sequence>
<gene>
    <name evidence="2" type="ORF">J2Z37_003431</name>
</gene>
<keyword evidence="3" id="KW-1185">Reference proteome</keyword>
<evidence type="ECO:0000313" key="3">
    <source>
        <dbReference type="Proteomes" id="UP001519343"/>
    </source>
</evidence>
<dbReference type="RefSeq" id="WP_209811437.1">
    <property type="nucleotide sequence ID" value="NZ_JAGGKT010000011.1"/>
</dbReference>
<evidence type="ECO:0000313" key="2">
    <source>
        <dbReference type="EMBL" id="MBP1933418.1"/>
    </source>
</evidence>
<name>A0ABS4GT17_9BACL</name>
<evidence type="ECO:0000256" key="1">
    <source>
        <dbReference type="SAM" id="Phobius"/>
    </source>
</evidence>
<dbReference type="Proteomes" id="UP001519343">
    <property type="component" value="Unassembled WGS sequence"/>
</dbReference>
<feature type="transmembrane region" description="Helical" evidence="1">
    <location>
        <begin position="241"/>
        <end position="260"/>
    </location>
</feature>
<keyword evidence="1" id="KW-0812">Transmembrane</keyword>
<dbReference type="InterPro" id="IPR014231">
    <property type="entry name" value="Spore_YpjB"/>
</dbReference>
<keyword evidence="1" id="KW-0472">Membrane</keyword>
<reference evidence="2 3" key="1">
    <citation type="submission" date="2021-03" db="EMBL/GenBank/DDBJ databases">
        <title>Genomic Encyclopedia of Type Strains, Phase IV (KMG-IV): sequencing the most valuable type-strain genomes for metagenomic binning, comparative biology and taxonomic classification.</title>
        <authorList>
            <person name="Goeker M."/>
        </authorList>
    </citation>
    <scope>NUCLEOTIDE SEQUENCE [LARGE SCALE GENOMIC DNA]</scope>
    <source>
        <strain evidence="2 3">DSM 24738</strain>
    </source>
</reference>
<comment type="caution">
    <text evidence="2">The sequence shown here is derived from an EMBL/GenBank/DDBJ whole genome shotgun (WGS) entry which is preliminary data.</text>
</comment>
<protein>
    <submittedName>
        <fullName evidence="2">Sporulation protein YpjB</fullName>
    </submittedName>
</protein>
<keyword evidence="1" id="KW-1133">Transmembrane helix</keyword>
<dbReference type="Pfam" id="PF09577">
    <property type="entry name" value="Spore_YpjB"/>
    <property type="match status" value="1"/>
</dbReference>